<evidence type="ECO:0000259" key="2">
    <source>
        <dbReference type="PROSITE" id="PS50188"/>
    </source>
</evidence>
<protein>
    <submittedName>
        <fullName evidence="4">B30.2/SPRY domain-containing protein</fullName>
    </submittedName>
</protein>
<dbReference type="InterPro" id="IPR001870">
    <property type="entry name" value="B30.2/SPRY"/>
</dbReference>
<dbReference type="InterPro" id="IPR003877">
    <property type="entry name" value="SPRY_dom"/>
</dbReference>
<dbReference type="AlphaFoldDB" id="A0A914H5H0"/>
<accession>A0A914H5H0</accession>
<proteinExistence type="predicted"/>
<evidence type="ECO:0000256" key="1">
    <source>
        <dbReference type="SAM" id="Coils"/>
    </source>
</evidence>
<name>A0A914H5H0_GLORO</name>
<dbReference type="PROSITE" id="PS50188">
    <property type="entry name" value="B302_SPRY"/>
    <property type="match status" value="1"/>
</dbReference>
<dbReference type="CDD" id="cd12885">
    <property type="entry name" value="SPRY_RanBP_like"/>
    <property type="match status" value="1"/>
</dbReference>
<dbReference type="Proteomes" id="UP000887572">
    <property type="component" value="Unplaced"/>
</dbReference>
<dbReference type="WBParaSite" id="Gr19_v10_g1385.t1">
    <property type="protein sequence ID" value="Gr19_v10_g1385.t1"/>
    <property type="gene ID" value="Gr19_v10_g1385"/>
</dbReference>
<dbReference type="SUPFAM" id="SSF49899">
    <property type="entry name" value="Concanavalin A-like lectins/glucanases"/>
    <property type="match status" value="1"/>
</dbReference>
<dbReference type="InterPro" id="IPR044736">
    <property type="entry name" value="Gid1/RanBPM/SPLA_SPRY"/>
</dbReference>
<evidence type="ECO:0000313" key="4">
    <source>
        <dbReference type="WBParaSite" id="Gr19_v10_g1385.t1"/>
    </source>
</evidence>
<sequence length="282" mass="31993">MEEHQKEQQQNIDESTEMKQLMDYLQSDQNALGMDQLKGELIAKMEKYQKQQQQTIDELKEMKQLNMDYLQSDQNALLERQQQKTDQKALNAPIDQAMDQLKGEMNAKMEKYQKQQQQNIDELQKLFDALSGQEQKGNGLIPQQNRWEGLGDSLSKKGSVFIGLATNQMRLNERVGNYKGTFAYESNGTFWGHEVEGCSHAINGRPHIEGKPEFKKGDVIGCGVDLATSQIIYTKNGKRLKTTGLFVNSGVELFACVTMLHYGIKIEANFGPNFIFNIADGI</sequence>
<keyword evidence="1" id="KW-0175">Coiled coil</keyword>
<organism evidence="3 4">
    <name type="scientific">Globodera rostochiensis</name>
    <name type="common">Golden nematode worm</name>
    <name type="synonym">Heterodera rostochiensis</name>
    <dbReference type="NCBI Taxonomy" id="31243"/>
    <lineage>
        <taxon>Eukaryota</taxon>
        <taxon>Metazoa</taxon>
        <taxon>Ecdysozoa</taxon>
        <taxon>Nematoda</taxon>
        <taxon>Chromadorea</taxon>
        <taxon>Rhabditida</taxon>
        <taxon>Tylenchina</taxon>
        <taxon>Tylenchomorpha</taxon>
        <taxon>Tylenchoidea</taxon>
        <taxon>Heteroderidae</taxon>
        <taxon>Heteroderinae</taxon>
        <taxon>Globodera</taxon>
    </lineage>
</organism>
<keyword evidence="3" id="KW-1185">Reference proteome</keyword>
<reference evidence="4" key="1">
    <citation type="submission" date="2022-11" db="UniProtKB">
        <authorList>
            <consortium name="WormBaseParasite"/>
        </authorList>
    </citation>
    <scope>IDENTIFICATION</scope>
</reference>
<feature type="domain" description="B30.2/SPRY" evidence="2">
    <location>
        <begin position="72"/>
        <end position="275"/>
    </location>
</feature>
<dbReference type="Pfam" id="PF00622">
    <property type="entry name" value="SPRY"/>
    <property type="match status" value="1"/>
</dbReference>
<feature type="coiled-coil region" evidence="1">
    <location>
        <begin position="98"/>
        <end position="133"/>
    </location>
</feature>
<dbReference type="Gene3D" id="2.60.120.920">
    <property type="match status" value="1"/>
</dbReference>
<evidence type="ECO:0000313" key="3">
    <source>
        <dbReference type="Proteomes" id="UP000887572"/>
    </source>
</evidence>
<dbReference type="InterPro" id="IPR013320">
    <property type="entry name" value="ConA-like_dom_sf"/>
</dbReference>
<dbReference type="SMART" id="SM00449">
    <property type="entry name" value="SPRY"/>
    <property type="match status" value="1"/>
</dbReference>
<feature type="coiled-coil region" evidence="1">
    <location>
        <begin position="34"/>
        <end position="65"/>
    </location>
</feature>
<dbReference type="InterPro" id="IPR043136">
    <property type="entry name" value="B30.2/SPRY_sf"/>
</dbReference>